<sequence length="1456" mass="155085">MAYQPTEWEHGDIITGGKLNKIEEELTHVSDNAIYGFGGAQLSSDGLTPFSYINAGDPMPANPQKGDTVFLKDGNDFLIYSYNGEDWVLKIDPDLSNRIEETIKTASDNTDKAIADNNTQINETINQVAKEQADLAVKDGDFNNKAQAMADKALQDAKNNTATVAKSTLDTANQNIADAKKSVTDDIAQEASDRASAVGALDTKAQGYADTAKKNAIDVATSADGVINKKIDDTASSITSTVSQNKMDAEGKITTAQSTATQALNGLSSKVDTSTYNAKTGQLTTDVTNVTQTANQAKTDIASIKQTDTTQDARMTTIEADADGTKTTVSNLQKAQNTQSGSISTLQQRADGFDATVTKVDKLAVGGRNLLVNSKLLTFTNGNNVATTTTKVAYDATTNIWHITSPKGGSGNAGIYFSQSVVTKGQSWSLSFDIKGTGVYSDKHIGVEASAPFNSPTGNVPSDWTRISSNGVANGSNPVIIYFNSLNTALDVYIKLPKLESGNIPTDWTPAPEDVDSATAKAQLTADQATTALNNYKINADGRITKAQSDITQTAKDVTTKVSQSDYDKKTGDLSTSVSKAQQTADSAVTTIGNYKTSNDNRVKATETSIAQNTKDITLRATMADLNSAKTDYNAQIAQVKVNADSITSQVSSIQTKINSMGQVNQLANTEFNPDMSGWYGSTLGSSSDPIKNAVDSSHVTALPGQGYSSSNAVLFDTTDQASQFYARLIQYVPVTGGTSVTMSWYVKTLTYGTYTNMWITFWDKNGKDITNGGLYVNWSKGKVTNQWDYMTLPSLTNIKVPDTAVTMRISMESREGVKQLMSRFMVVFDSTVGDYVPGAYNSNDKVAVQQVTIDGITDTVSKQGTNIDSVTKRVTTAEGTLSTATNNISGLQSSVTQTANQIKTEITDRTKGDANTLQSSKDFTQSSITSAVNGLNSTISQTASGILAQVESTNMVVNSEFDPLNGTWYSLSNGEAVGSTAGVAWNAPKASGFADWPVVNGSRIISYAVGTWYTSALVTASAGKVFSASIVAGRAPAPTVSTALDYRIGFWDSSKKLLSTASAGNIIDGTSYKGIQKYVVENKVAPANTAYVSVIIAHSSANATDYITRPSLNTGAKASPYTPTYGTSSSSTVLSLFKDNWSIGITDNISKIISGIVGNASQMSLISKNVTIDSPNTQIKGTAWINSAMIANGAIGSAQIGDATITSAKIATLDVAKLTGNVSNFIQSNWNGLYQSVKISPIGMTISTSQGSTAQFNQDGLVLDGALGTTNVLNGQIELISSSNEYLGTFRHETMPEHDNVDYLMIKLAGWHTSKPGDSDYDLNSDSSNTIRGGDGIGFGVTNSVGTYDMKMSWDSSLVAGYKGRKAGWHVEDIMTWHQPTYFEGGFDVAQQFSSTDRRALHIQGATLSNGHKWFGFFDTPSQAGFGTDDTNDVLFYVKGKSYSLYTMLNKLSML</sequence>
<dbReference type="KEGG" id="lme:LEUM_1635"/>
<protein>
    <submittedName>
        <fullName evidence="1">Uncharacterized protein</fullName>
    </submittedName>
</protein>
<dbReference type="GeneID" id="29576436"/>
<dbReference type="eggNOG" id="COG4733">
    <property type="taxonomic scope" value="Bacteria"/>
</dbReference>
<evidence type="ECO:0000313" key="1">
    <source>
        <dbReference type="EMBL" id="ABJ62727.1"/>
    </source>
</evidence>
<dbReference type="PANTHER" id="PTHR47372:SF11">
    <property type="entry name" value="RE19971P"/>
    <property type="match status" value="1"/>
</dbReference>
<dbReference type="RefSeq" id="WP_011680277.1">
    <property type="nucleotide sequence ID" value="NC_008531.1"/>
</dbReference>
<reference evidence="1 2" key="1">
    <citation type="journal article" date="2006" name="Proc. Natl. Acad. Sci. U.S.A.">
        <title>Comparative genomics of the lactic acid bacteria.</title>
        <authorList>
            <person name="Makarova K."/>
            <person name="Slesarev A."/>
            <person name="Wolf Y."/>
            <person name="Sorokin A."/>
            <person name="Mirkin B."/>
            <person name="Koonin E."/>
            <person name="Pavlov A."/>
            <person name="Pavlova N."/>
            <person name="Karamychev V."/>
            <person name="Polouchine N."/>
            <person name="Shakhova V."/>
            <person name="Grigoriev I."/>
            <person name="Lou Y."/>
            <person name="Rohksar D."/>
            <person name="Lucas S."/>
            <person name="Huang K."/>
            <person name="Goodstein D.M."/>
            <person name="Hawkins T."/>
            <person name="Plengvidhya V."/>
            <person name="Welker D."/>
            <person name="Hughes J."/>
            <person name="Goh Y."/>
            <person name="Benson A."/>
            <person name="Baldwin K."/>
            <person name="Lee J.H."/>
            <person name="Diaz-Muniz I."/>
            <person name="Dosti B."/>
            <person name="Smeianov V."/>
            <person name="Wechter W."/>
            <person name="Barabote R."/>
            <person name="Lorca G."/>
            <person name="Altermann E."/>
            <person name="Barrangou R."/>
            <person name="Ganesan B."/>
            <person name="Xie Y."/>
            <person name="Rawsthorne H."/>
            <person name="Tamir D."/>
            <person name="Parker C."/>
            <person name="Breidt F."/>
            <person name="Broadbent J."/>
            <person name="Hutkins R."/>
            <person name="O'Sullivan D."/>
            <person name="Steele J."/>
            <person name="Unlu G."/>
            <person name="Saier M."/>
            <person name="Klaenhammer T."/>
            <person name="Richardson P."/>
            <person name="Kozyavkin S."/>
            <person name="Weimer B."/>
            <person name="Mills D."/>
        </authorList>
    </citation>
    <scope>NUCLEOTIDE SEQUENCE [LARGE SCALE GENOMIC DNA]</scope>
    <source>
        <strain evidence="2">ATCC 8293 / DSM 20343 / BCRC 11652 / CCM 1803 / JCM 6124 / NCDO 523 / NBRC 100496 / NCIMB 8023 / NCTC 12954 / NRRL B-1118 / 37Y</strain>
    </source>
</reference>
<dbReference type="PANTHER" id="PTHR47372">
    <property type="entry name" value="DAUER UP-REGULATED-RELATED"/>
    <property type="match status" value="1"/>
</dbReference>
<dbReference type="EnsemblBacteria" id="ABJ62727">
    <property type="protein sequence ID" value="ABJ62727"/>
    <property type="gene ID" value="LEUM_1635"/>
</dbReference>
<gene>
    <name evidence="1" type="ordered locus">LEUM_1635</name>
</gene>
<dbReference type="EMBL" id="CP000414">
    <property type="protein sequence ID" value="ABJ62727.1"/>
    <property type="molecule type" value="Genomic_DNA"/>
</dbReference>
<name>Q03VP5_LEUMM</name>
<accession>Q03VP5</accession>
<keyword evidence="2" id="KW-1185">Reference proteome</keyword>
<dbReference type="Gene3D" id="1.20.120.20">
    <property type="entry name" value="Apolipoprotein"/>
    <property type="match status" value="1"/>
</dbReference>
<evidence type="ECO:0000313" key="2">
    <source>
        <dbReference type="Proteomes" id="UP000000362"/>
    </source>
</evidence>
<dbReference type="Proteomes" id="UP000000362">
    <property type="component" value="Chromosome"/>
</dbReference>
<proteinExistence type="predicted"/>
<dbReference type="HOGENOM" id="CLU_251614_0_0_9"/>
<organism evidence="1 2">
    <name type="scientific">Leuconostoc mesenteroides subsp. mesenteroides (strain ATCC 8293 / DSM 20343 / BCRC 11652 / CCM 1803 / JCM 6124 / NCDO 523 / NBRC 100496 / NCIMB 8023 / NCTC 12954 / NRRL B-1118 / 37Y)</name>
    <dbReference type="NCBI Taxonomy" id="203120"/>
    <lineage>
        <taxon>Bacteria</taxon>
        <taxon>Bacillati</taxon>
        <taxon>Bacillota</taxon>
        <taxon>Bacilli</taxon>
        <taxon>Lactobacillales</taxon>
        <taxon>Lactobacillaceae</taxon>
        <taxon>Leuconostoc</taxon>
    </lineage>
</organism>